<evidence type="ECO:0000313" key="15">
    <source>
        <dbReference type="EMBL" id="SOQ34215.1"/>
    </source>
</evidence>
<evidence type="ECO:0000256" key="9">
    <source>
        <dbReference type="ARBA" id="ARBA00023134"/>
    </source>
</evidence>
<evidence type="ECO:0000256" key="3">
    <source>
        <dbReference type="ARBA" id="ARBA00005290"/>
    </source>
</evidence>
<organism evidence="15">
    <name type="scientific">Spodoptera frugiperda</name>
    <name type="common">Fall armyworm</name>
    <dbReference type="NCBI Taxonomy" id="7108"/>
    <lineage>
        <taxon>Eukaryota</taxon>
        <taxon>Metazoa</taxon>
        <taxon>Ecdysozoa</taxon>
        <taxon>Arthropoda</taxon>
        <taxon>Hexapoda</taxon>
        <taxon>Insecta</taxon>
        <taxon>Pterygota</taxon>
        <taxon>Neoptera</taxon>
        <taxon>Endopterygota</taxon>
        <taxon>Lepidoptera</taxon>
        <taxon>Glossata</taxon>
        <taxon>Ditrysia</taxon>
        <taxon>Noctuoidea</taxon>
        <taxon>Noctuidae</taxon>
        <taxon>Amphipyrinae</taxon>
        <taxon>Spodoptera</taxon>
    </lineage>
</organism>
<keyword evidence="5" id="KW-0963">Cytoplasm</keyword>
<comment type="function">
    <text evidence="11">Small GTPase required for proper nuclear import of RNA polymerase II (RNAPII). May act at an RNAP assembly step prior to nuclear import.</text>
</comment>
<proteinExistence type="inferred from homology"/>
<dbReference type="InterPro" id="IPR030230">
    <property type="entry name" value="Gpn1/Npa3/XAB1"/>
</dbReference>
<feature type="domain" description="Integrator complex subunit 5 C-terminal" evidence="14">
    <location>
        <begin position="2"/>
        <end position="499"/>
    </location>
</feature>
<dbReference type="InterPro" id="IPR029444">
    <property type="entry name" value="INTS5_C"/>
</dbReference>
<dbReference type="AlphaFoldDB" id="A0A2H1V049"/>
<dbReference type="CDD" id="cd17870">
    <property type="entry name" value="GPN1"/>
    <property type="match status" value="1"/>
</dbReference>
<keyword evidence="9" id="KW-0342">GTP-binding</keyword>
<dbReference type="PANTHER" id="PTHR21231:SF8">
    <property type="entry name" value="GPN-LOOP GTPASE 1"/>
    <property type="match status" value="1"/>
</dbReference>
<dbReference type="EMBL" id="ODYU01000073">
    <property type="protein sequence ID" value="SOQ34215.1"/>
    <property type="molecule type" value="Genomic_DNA"/>
</dbReference>
<protein>
    <recommendedName>
        <fullName evidence="4">GPN-loop GTPase 1</fullName>
    </recommendedName>
    <alternativeName>
        <fullName evidence="12">XPA-binding protein 1 homolog</fullName>
    </alternativeName>
</protein>
<dbReference type="SUPFAM" id="SSF52540">
    <property type="entry name" value="P-loop containing nucleoside triphosphate hydrolases"/>
    <property type="match status" value="1"/>
</dbReference>
<evidence type="ECO:0000256" key="4">
    <source>
        <dbReference type="ARBA" id="ARBA00014579"/>
    </source>
</evidence>
<dbReference type="GO" id="GO:0005737">
    <property type="term" value="C:cytoplasm"/>
    <property type="evidence" value="ECO:0007669"/>
    <property type="project" value="UniProtKB-SubCell"/>
</dbReference>
<evidence type="ECO:0000256" key="13">
    <source>
        <dbReference type="SAM" id="MobiDB-lite"/>
    </source>
</evidence>
<dbReference type="InterPro" id="IPR004130">
    <property type="entry name" value="Gpn"/>
</dbReference>
<reference evidence="15" key="1">
    <citation type="submission" date="2016-07" db="EMBL/GenBank/DDBJ databases">
        <authorList>
            <person name="Bretaudeau A."/>
        </authorList>
    </citation>
    <scope>NUCLEOTIDE SEQUENCE</scope>
    <source>
        <strain evidence="15">Rice</strain>
        <tissue evidence="15">Whole body</tissue>
    </source>
</reference>
<evidence type="ECO:0000256" key="5">
    <source>
        <dbReference type="ARBA" id="ARBA00022490"/>
    </source>
</evidence>
<feature type="region of interest" description="Disordered" evidence="13">
    <location>
        <begin position="791"/>
        <end position="842"/>
    </location>
</feature>
<dbReference type="OrthoDB" id="69088at2759"/>
<sequence length="842" mass="93902">MLTSAAEEINIVRDKLLDGNQLEKYSLARILILVSYNLPSEFVSTISYLLQYSRDDSTLALLVRIISGTITMHVPSDSPDISMDTERYQNFVKTGVEYALRDAMLSDNEIKMCFLDGSVLEDQKTYLHHFCLNIIKLLRWENSNRVPHLRTRPIGRAVEANLYRIGGALQEYTSLLRIRKEGTMAYLDEMPTCHALAEVLDRVDMTGTKAPPPSVEVILKVVQATVKYFFRCLHLKETMEKLRGVATACRLLRKLCVQSKLARAAALRELLETAMLRDDAAFGSRPLQPYHAPSQHDLLMHLNQKHGPITQLTQSHTSVFHAGIIGKGVRKPSGSDYNDIPPILTTNNELLMGALTSCMDGNSGLVEGATSVSLLLVELVSPDVMYNGLPWPDEDFTKQVSIERELYMRGALENCAVARAALRRAAAARPALCLASALLRATAATLLHRLRAYLDRHTQSAEMAKERAALTELLSTMTLGQLLPHPLSHMLELAPELTASMAGAGKTSFTRRLAGKVVNNSRPYLINLDPACREVPYPANIDIRDTVNYKEVMKQYGLGPNGGIVTALNLFSTKFGQVVDLIEKAGKKHKYCIIDTPGQIEVFTWSASGTIVTEALASSCPTVVVYVMDTVRSVSPVTFMSNMLYACSILYKTRLPFIVVMNKTDVVDNSYAVEWMRDFETFQEALDAEGESETEGGNTYIGNLTRSMALALDTFYSDLRCCGGLDEFFKLVDDAAEEYEKDYKADWLKMRAEKLEEEKRKAEELKNKGPDDTVIDKKKLIEEVSAGRELSDMYLKHPANESSSDEEGTENEPEIDDKPADVAMFQDFIRKHVKPNNTGNDT</sequence>
<comment type="subcellular location">
    <subcellularLocation>
        <location evidence="2">Cytoplasm</location>
    </subcellularLocation>
    <subcellularLocation>
        <location evidence="1">Nucleus</location>
    </subcellularLocation>
</comment>
<accession>A0A2H1V049</accession>
<feature type="compositionally biased region" description="Acidic residues" evidence="13">
    <location>
        <begin position="803"/>
        <end position="815"/>
    </location>
</feature>
<dbReference type="Pfam" id="PF03029">
    <property type="entry name" value="ATP_bind_1"/>
    <property type="match status" value="1"/>
</dbReference>
<dbReference type="FunFam" id="3.40.50.300:FF:000888">
    <property type="entry name" value="GPN-loop GTPase 1"/>
    <property type="match status" value="1"/>
</dbReference>
<evidence type="ECO:0000256" key="7">
    <source>
        <dbReference type="ARBA" id="ARBA00022801"/>
    </source>
</evidence>
<keyword evidence="6" id="KW-0547">Nucleotide-binding</keyword>
<dbReference type="InterPro" id="IPR027417">
    <property type="entry name" value="P-loop_NTPase"/>
</dbReference>
<comment type="similarity">
    <text evidence="3">Belongs to the GPN-loop GTPase family.</text>
</comment>
<dbReference type="PANTHER" id="PTHR21231">
    <property type="entry name" value="XPA-BINDING PROTEIN 1-RELATED"/>
    <property type="match status" value="1"/>
</dbReference>
<dbReference type="GO" id="GO:0005525">
    <property type="term" value="F:GTP binding"/>
    <property type="evidence" value="ECO:0007669"/>
    <property type="project" value="UniProtKB-KW"/>
</dbReference>
<keyword evidence="7" id="KW-0378">Hydrolase</keyword>
<evidence type="ECO:0000256" key="11">
    <source>
        <dbReference type="ARBA" id="ARBA00055682"/>
    </source>
</evidence>
<gene>
    <name evidence="15" type="ORF">SFRICE_002450</name>
</gene>
<evidence type="ECO:0000259" key="14">
    <source>
        <dbReference type="Pfam" id="PF14838"/>
    </source>
</evidence>
<evidence type="ECO:0000256" key="6">
    <source>
        <dbReference type="ARBA" id="ARBA00022741"/>
    </source>
</evidence>
<dbReference type="Pfam" id="PF14838">
    <property type="entry name" value="INTS5_C"/>
    <property type="match status" value="1"/>
</dbReference>
<evidence type="ECO:0000256" key="12">
    <source>
        <dbReference type="ARBA" id="ARBA00083137"/>
    </source>
</evidence>
<dbReference type="GO" id="GO:0003924">
    <property type="term" value="F:GTPase activity"/>
    <property type="evidence" value="ECO:0007669"/>
    <property type="project" value="InterPro"/>
</dbReference>
<keyword evidence="8" id="KW-0175">Coiled coil</keyword>
<dbReference type="GO" id="GO:0005634">
    <property type="term" value="C:nucleus"/>
    <property type="evidence" value="ECO:0007669"/>
    <property type="project" value="UniProtKB-SubCell"/>
</dbReference>
<evidence type="ECO:0000256" key="10">
    <source>
        <dbReference type="ARBA" id="ARBA00023242"/>
    </source>
</evidence>
<dbReference type="Gene3D" id="3.40.50.300">
    <property type="entry name" value="P-loop containing nucleotide triphosphate hydrolases"/>
    <property type="match status" value="1"/>
</dbReference>
<evidence type="ECO:0000256" key="2">
    <source>
        <dbReference type="ARBA" id="ARBA00004496"/>
    </source>
</evidence>
<evidence type="ECO:0000256" key="1">
    <source>
        <dbReference type="ARBA" id="ARBA00004123"/>
    </source>
</evidence>
<keyword evidence="10" id="KW-0539">Nucleus</keyword>
<name>A0A2H1V049_SPOFR</name>
<evidence type="ECO:0000256" key="8">
    <source>
        <dbReference type="ARBA" id="ARBA00023054"/>
    </source>
</evidence>